<proteinExistence type="predicted"/>
<evidence type="ECO:0000313" key="2">
    <source>
        <dbReference type="Proteomes" id="UP001497535"/>
    </source>
</evidence>
<organism evidence="1 2">
    <name type="scientific">Meloidogyne enterolobii</name>
    <name type="common">Root-knot nematode worm</name>
    <name type="synonym">Meloidogyne mayaguensis</name>
    <dbReference type="NCBI Taxonomy" id="390850"/>
    <lineage>
        <taxon>Eukaryota</taxon>
        <taxon>Metazoa</taxon>
        <taxon>Ecdysozoa</taxon>
        <taxon>Nematoda</taxon>
        <taxon>Chromadorea</taxon>
        <taxon>Rhabditida</taxon>
        <taxon>Tylenchina</taxon>
        <taxon>Tylenchomorpha</taxon>
        <taxon>Tylenchoidea</taxon>
        <taxon>Meloidogynidae</taxon>
        <taxon>Meloidogyninae</taxon>
        <taxon>Meloidogyne</taxon>
    </lineage>
</organism>
<comment type="caution">
    <text evidence="1">The sequence shown here is derived from an EMBL/GenBank/DDBJ whole genome shotgun (WGS) entry which is preliminary data.</text>
</comment>
<dbReference type="EMBL" id="CAVMJV010000046">
    <property type="protein sequence ID" value="CAK5082362.1"/>
    <property type="molecule type" value="Genomic_DNA"/>
</dbReference>
<keyword evidence="2" id="KW-1185">Reference proteome</keyword>
<reference evidence="1" key="1">
    <citation type="submission" date="2023-11" db="EMBL/GenBank/DDBJ databases">
        <authorList>
            <person name="Poullet M."/>
        </authorList>
    </citation>
    <scope>NUCLEOTIDE SEQUENCE</scope>
    <source>
        <strain evidence="1">E1834</strain>
    </source>
</reference>
<gene>
    <name evidence="1" type="ORF">MENTE1834_LOCUS29638</name>
</gene>
<sequence length="78" mass="8967">MGNRCLAIIIFEYSWISILHLILVLVLNTRPIAYYASEQMRVYYSSGLVEFSNFMAFMIIKVENRVIIGTDGTRNTGQ</sequence>
<name>A0ACB0ZT95_MELEN</name>
<dbReference type="Proteomes" id="UP001497535">
    <property type="component" value="Unassembled WGS sequence"/>
</dbReference>
<evidence type="ECO:0000313" key="1">
    <source>
        <dbReference type="EMBL" id="CAK5082362.1"/>
    </source>
</evidence>
<accession>A0ACB0ZT95</accession>
<protein>
    <submittedName>
        <fullName evidence="1">Uncharacterized protein</fullName>
    </submittedName>
</protein>